<dbReference type="AlphaFoldDB" id="A0A8J2NXM6"/>
<sequence>MNVYFVAPDAVTQPTAQSFPRMENRYETIHMNDGFLNTLTGENQEDM</sequence>
<reference evidence="1" key="1">
    <citation type="submission" date="2021-06" db="EMBL/GenBank/DDBJ databases">
        <authorList>
            <person name="Hodson N. C."/>
            <person name="Mongue J. A."/>
            <person name="Jaron S. K."/>
        </authorList>
    </citation>
    <scope>NUCLEOTIDE SEQUENCE</scope>
</reference>
<proteinExistence type="predicted"/>
<protein>
    <submittedName>
        <fullName evidence="1">Uncharacterized protein</fullName>
    </submittedName>
</protein>
<organism evidence="1 2">
    <name type="scientific">Allacma fusca</name>
    <dbReference type="NCBI Taxonomy" id="39272"/>
    <lineage>
        <taxon>Eukaryota</taxon>
        <taxon>Metazoa</taxon>
        <taxon>Ecdysozoa</taxon>
        <taxon>Arthropoda</taxon>
        <taxon>Hexapoda</taxon>
        <taxon>Collembola</taxon>
        <taxon>Symphypleona</taxon>
        <taxon>Sminthuridae</taxon>
        <taxon>Allacma</taxon>
    </lineage>
</organism>
<evidence type="ECO:0000313" key="2">
    <source>
        <dbReference type="Proteomes" id="UP000708208"/>
    </source>
</evidence>
<gene>
    <name evidence="1" type="ORF">AFUS01_LOCUS13044</name>
</gene>
<evidence type="ECO:0000313" key="1">
    <source>
        <dbReference type="EMBL" id="CAG7723994.1"/>
    </source>
</evidence>
<accession>A0A8J2NXM6</accession>
<name>A0A8J2NXM6_9HEXA</name>
<comment type="caution">
    <text evidence="1">The sequence shown here is derived from an EMBL/GenBank/DDBJ whole genome shotgun (WGS) entry which is preliminary data.</text>
</comment>
<feature type="non-terminal residue" evidence="1">
    <location>
        <position position="47"/>
    </location>
</feature>
<dbReference type="EMBL" id="CAJVCH010104575">
    <property type="protein sequence ID" value="CAG7723994.1"/>
    <property type="molecule type" value="Genomic_DNA"/>
</dbReference>
<dbReference type="Proteomes" id="UP000708208">
    <property type="component" value="Unassembled WGS sequence"/>
</dbReference>
<keyword evidence="2" id="KW-1185">Reference proteome</keyword>